<accession>A0A6A6XD10</accession>
<feature type="compositionally biased region" description="Polar residues" evidence="1">
    <location>
        <begin position="973"/>
        <end position="1000"/>
    </location>
</feature>
<evidence type="ECO:0000313" key="3">
    <source>
        <dbReference type="Proteomes" id="UP000799757"/>
    </source>
</evidence>
<proteinExistence type="predicted"/>
<feature type="region of interest" description="Disordered" evidence="1">
    <location>
        <begin position="767"/>
        <end position="843"/>
    </location>
</feature>
<feature type="compositionally biased region" description="Basic and acidic residues" evidence="1">
    <location>
        <begin position="441"/>
        <end position="456"/>
    </location>
</feature>
<feature type="region of interest" description="Disordered" evidence="1">
    <location>
        <begin position="687"/>
        <end position="753"/>
    </location>
</feature>
<feature type="compositionally biased region" description="Polar residues" evidence="1">
    <location>
        <begin position="594"/>
        <end position="614"/>
    </location>
</feature>
<feature type="region of interest" description="Disordered" evidence="1">
    <location>
        <begin position="874"/>
        <end position="1066"/>
    </location>
</feature>
<feature type="compositionally biased region" description="Basic residues" evidence="1">
    <location>
        <begin position="1379"/>
        <end position="1394"/>
    </location>
</feature>
<feature type="compositionally biased region" description="Polar residues" evidence="1">
    <location>
        <begin position="231"/>
        <end position="249"/>
    </location>
</feature>
<feature type="compositionally biased region" description="Basic and acidic residues" evidence="1">
    <location>
        <begin position="632"/>
        <end position="649"/>
    </location>
</feature>
<protein>
    <submittedName>
        <fullName evidence="2">Uncharacterized protein</fullName>
    </submittedName>
</protein>
<feature type="compositionally biased region" description="Basic and acidic residues" evidence="1">
    <location>
        <begin position="326"/>
        <end position="344"/>
    </location>
</feature>
<dbReference type="EMBL" id="MU001921">
    <property type="protein sequence ID" value="KAF2793587.1"/>
    <property type="molecule type" value="Genomic_DNA"/>
</dbReference>
<feature type="compositionally biased region" description="Low complexity" evidence="1">
    <location>
        <begin position="650"/>
        <end position="662"/>
    </location>
</feature>
<reference evidence="2" key="1">
    <citation type="journal article" date="2020" name="Stud. Mycol.">
        <title>101 Dothideomycetes genomes: a test case for predicting lifestyles and emergence of pathogens.</title>
        <authorList>
            <person name="Haridas S."/>
            <person name="Albert R."/>
            <person name="Binder M."/>
            <person name="Bloem J."/>
            <person name="Labutti K."/>
            <person name="Salamov A."/>
            <person name="Andreopoulos B."/>
            <person name="Baker S."/>
            <person name="Barry K."/>
            <person name="Bills G."/>
            <person name="Bluhm B."/>
            <person name="Cannon C."/>
            <person name="Castanera R."/>
            <person name="Culley D."/>
            <person name="Daum C."/>
            <person name="Ezra D."/>
            <person name="Gonzalez J."/>
            <person name="Henrissat B."/>
            <person name="Kuo A."/>
            <person name="Liang C."/>
            <person name="Lipzen A."/>
            <person name="Lutzoni F."/>
            <person name="Magnuson J."/>
            <person name="Mondo S."/>
            <person name="Nolan M."/>
            <person name="Ohm R."/>
            <person name="Pangilinan J."/>
            <person name="Park H.-J."/>
            <person name="Ramirez L."/>
            <person name="Alfaro M."/>
            <person name="Sun H."/>
            <person name="Tritt A."/>
            <person name="Yoshinaga Y."/>
            <person name="Zwiers L.-H."/>
            <person name="Turgeon B."/>
            <person name="Goodwin S."/>
            <person name="Spatafora J."/>
            <person name="Crous P."/>
            <person name="Grigoriev I."/>
        </authorList>
    </citation>
    <scope>NUCLEOTIDE SEQUENCE</scope>
    <source>
        <strain evidence="2">CBS 109.77</strain>
    </source>
</reference>
<feature type="compositionally biased region" description="Basic and acidic residues" evidence="1">
    <location>
        <begin position="917"/>
        <end position="929"/>
    </location>
</feature>
<name>A0A6A6XD10_9PLEO</name>
<feature type="compositionally biased region" description="Polar residues" evidence="1">
    <location>
        <begin position="10"/>
        <end position="25"/>
    </location>
</feature>
<feature type="compositionally biased region" description="Low complexity" evidence="1">
    <location>
        <begin position="522"/>
        <end position="542"/>
    </location>
</feature>
<sequence>MFGRRRASSHQHQAPKNPPSASASLAATKAFVRSRDSNASLSSSAAAAALRTHATSPTPVGDTITKRMVRRGSTSSHGSGSAQAPGLRRHSSSGSMTERSFRAPSPSRSSPIDHNAPPVPAMPADVPGVSLMHRRASSLDPPSRGVSLAGRGGGGRGVSLDRGAGPAPGRATAHTPRVMSLSQVPEDEQDGGPRSVNFSRPISPQQTPTPPRPATSYRGGRGWFGGPVVNADQTFRGESNPRPSTSSGVSEYHLLAAMQSVQNAADRPVSTKKTQIAHGVQGARLSSGSMRVKPSGSGVSPRQAPRIVDPKSPYAVYDPSTRTFIHKQDAMDIHRELSQHDETPHPPQQRASLPPPSPARNTVQRAPTPPPQYVQRAPSPIPQERDRTATPIQLPANPEPRRDTSPTPHPKSQAQAKPILARQSSEDYAEADITHPAEANPSRKLEYHLPEPRKIVPESPISPNQDSPYPRVGTPVIPAPNHPGPIRGDRNSSLSPPRNAHFAAMSVDLSNGVIHQPPPRSVSPAKSALKPSPSVSRRNSSPMANNGRAVARGAPSEASDTMSEDGSKRKKKSVRVSFDEEPVIAGVSAYTEAETPSSPTGLSVSRWSSTNQEQNIDEVMKPRPALPSFGSIREKSRRSDQDEVPEKVTETVSSSMSTSVGSIGEASNDHALGGILAQDFANKNASLQSSLDPLPPEVTSVEGSGYVSDSDQSDVAYDEAPPQDNPGANVKPGLAQSISELEPKTLTTPAESRAPVLEVPMIAIQPASPSPMEKAEPKFQRPFVPGGWNDDESESEEKGAVLSRDTSVIAIGDQEQGRQLASPNQEDESSDDNSSVYSDAYEDLSEDGGFASIDAVVESPVVEPPSGLMFSKYAESSQVVPPKSTLRQEVSGEAEHKQHADADGGDVARQQLSGLSDARKEQNLEKELAESAIPTVPAIVPVVQVPQPKKAKTPILHAQIESEAKSPKPPQMSRPSQSSAQPRKSALKKTTATSQATSPEPQMRKTMRANAGSDYTPSSATETHMRKSMRASTGSSFTSSSDTHMRKSMRSNEPITPSRGTPGLAASRHSMPLIDMKPPKGALQKKNIPAAMSVARPQSQIATGSVVVPKARASAPAYDSDSDASASSFQRQRPRASQGDGGRYSMRSSMRSGPAPTMRPSPTMRPISPPMAASPPPAALRKSMRPSSPSVEPTTVGGLRSSKFSLRSLSPAGRFRPPKSSTDDMPPLPTHASSKKASNKVPTFSKPPKTKAPAASVSKTRFKSRFVDSSDSDDDDRPRRFQSRFADSDDDEDFELPAGLAPVRGIPRKAGEEDGDSTDLEDEVSDNEVSSEKLPAKDFEKTDRVVTGTTNGQGALFAAGSLRNSKHAPELPSFETGKKPKGKRGFFGLGKKKTPAPQAADLNSEQMPIASTDIPFPPAHRNRGSRPLTPIGEDKSIEAAEPPPSRSPKLQRRSTPQWGRSASDSWPLPQPPKIGEETRPQSADGVIPRRTSLRPTLNKRNSSQISTARSIIDPKSGKEITVGRSGKKKKFQGLRRVFGLND</sequence>
<feature type="compositionally biased region" description="Low complexity" evidence="1">
    <location>
        <begin position="37"/>
        <end position="56"/>
    </location>
</feature>
<feature type="compositionally biased region" description="Low complexity" evidence="1">
    <location>
        <begin position="932"/>
        <end position="948"/>
    </location>
</feature>
<feature type="compositionally biased region" description="Low complexity" evidence="1">
    <location>
        <begin position="1199"/>
        <end position="1210"/>
    </location>
</feature>
<feature type="compositionally biased region" description="Polar residues" evidence="1">
    <location>
        <begin position="1493"/>
        <end position="1509"/>
    </location>
</feature>
<feature type="compositionally biased region" description="Basic and acidic residues" evidence="1">
    <location>
        <begin position="893"/>
        <end position="902"/>
    </location>
</feature>
<feature type="compositionally biased region" description="Low complexity" evidence="1">
    <location>
        <begin position="1030"/>
        <end position="1042"/>
    </location>
</feature>
<feature type="compositionally biased region" description="Low complexity" evidence="1">
    <location>
        <begin position="158"/>
        <end position="177"/>
    </location>
</feature>
<feature type="compositionally biased region" description="Basic and acidic residues" evidence="1">
    <location>
        <begin position="1330"/>
        <end position="1344"/>
    </location>
</feature>
<gene>
    <name evidence="2" type="ORF">K505DRAFT_361835</name>
</gene>
<evidence type="ECO:0000256" key="1">
    <source>
        <dbReference type="SAM" id="MobiDB-lite"/>
    </source>
</evidence>
<feature type="region of interest" description="Disordered" evidence="1">
    <location>
        <begin position="1111"/>
        <end position="1345"/>
    </location>
</feature>
<feature type="region of interest" description="Disordered" evidence="1">
    <location>
        <begin position="1357"/>
        <end position="1527"/>
    </location>
</feature>
<dbReference type="OrthoDB" id="5423926at2759"/>
<keyword evidence="3" id="KW-1185">Reference proteome</keyword>
<feature type="region of interest" description="Disordered" evidence="1">
    <location>
        <begin position="1"/>
        <end position="667"/>
    </location>
</feature>
<evidence type="ECO:0000313" key="2">
    <source>
        <dbReference type="EMBL" id="KAF2793587.1"/>
    </source>
</evidence>
<feature type="compositionally biased region" description="Low complexity" evidence="1">
    <location>
        <begin position="1111"/>
        <end position="1128"/>
    </location>
</feature>
<feature type="compositionally biased region" description="Low complexity" evidence="1">
    <location>
        <begin position="72"/>
        <end position="81"/>
    </location>
</feature>
<dbReference type="Proteomes" id="UP000799757">
    <property type="component" value="Unassembled WGS sequence"/>
</dbReference>
<feature type="compositionally biased region" description="Low complexity" evidence="1">
    <location>
        <begin position="1143"/>
        <end position="1153"/>
    </location>
</feature>
<feature type="compositionally biased region" description="Polar residues" evidence="1">
    <location>
        <begin position="1013"/>
        <end position="1022"/>
    </location>
</feature>
<feature type="compositionally biased region" description="Acidic residues" evidence="1">
    <location>
        <begin position="1313"/>
        <end position="1326"/>
    </location>
</feature>
<organism evidence="2 3">
    <name type="scientific">Melanomma pulvis-pyrius CBS 109.77</name>
    <dbReference type="NCBI Taxonomy" id="1314802"/>
    <lineage>
        <taxon>Eukaryota</taxon>
        <taxon>Fungi</taxon>
        <taxon>Dikarya</taxon>
        <taxon>Ascomycota</taxon>
        <taxon>Pezizomycotina</taxon>
        <taxon>Dothideomycetes</taxon>
        <taxon>Pleosporomycetidae</taxon>
        <taxon>Pleosporales</taxon>
        <taxon>Melanommataceae</taxon>
        <taxon>Melanomma</taxon>
    </lineage>
</organism>
<feature type="compositionally biased region" description="Pro residues" evidence="1">
    <location>
        <begin position="1167"/>
        <end position="1178"/>
    </location>
</feature>
<feature type="compositionally biased region" description="Polar residues" evidence="1">
    <location>
        <begin position="1453"/>
        <end position="1464"/>
    </location>
</feature>